<dbReference type="PROSITE" id="PS01186">
    <property type="entry name" value="EGF_2"/>
    <property type="match status" value="1"/>
</dbReference>
<dbReference type="InterPro" id="IPR032675">
    <property type="entry name" value="LRR_dom_sf"/>
</dbReference>
<dbReference type="Pfam" id="PF13855">
    <property type="entry name" value="LRR_8"/>
    <property type="match status" value="4"/>
</dbReference>
<keyword evidence="3" id="KW-0677">Repeat</keyword>
<keyword evidence="9" id="KW-1185">Reference proteome</keyword>
<evidence type="ECO:0000256" key="4">
    <source>
        <dbReference type="PROSITE-ProRule" id="PRU00076"/>
    </source>
</evidence>
<keyword evidence="4" id="KW-0245">EGF-like domain</keyword>
<evidence type="ECO:0000259" key="7">
    <source>
        <dbReference type="PROSITE" id="PS50878"/>
    </source>
</evidence>
<reference evidence="9" key="1">
    <citation type="journal article" date="2017" name="bioRxiv">
        <title>Comparative analysis of the genomes of Stylophora pistillata and Acropora digitifera provides evidence for extensive differences between species of corals.</title>
        <authorList>
            <person name="Voolstra C.R."/>
            <person name="Li Y."/>
            <person name="Liew Y.J."/>
            <person name="Baumgarten S."/>
            <person name="Zoccola D."/>
            <person name="Flot J.-F."/>
            <person name="Tambutte S."/>
            <person name="Allemand D."/>
            <person name="Aranda M."/>
        </authorList>
    </citation>
    <scope>NUCLEOTIDE SEQUENCE [LARGE SCALE GENOMIC DNA]</scope>
</reference>
<dbReference type="PANTHER" id="PTHR24373:SF392">
    <property type="entry name" value="NEPHROCAN"/>
    <property type="match status" value="1"/>
</dbReference>
<proteinExistence type="predicted"/>
<feature type="transmembrane region" description="Helical" evidence="5">
    <location>
        <begin position="667"/>
        <end position="687"/>
    </location>
</feature>
<evidence type="ECO:0000256" key="5">
    <source>
        <dbReference type="SAM" id="Phobius"/>
    </source>
</evidence>
<dbReference type="SMART" id="SM00181">
    <property type="entry name" value="EGF"/>
    <property type="match status" value="1"/>
</dbReference>
<sequence>MKIFGVKRAKVVVNFSYYSEPNTCRDLSSNAVNALPEKVFASLRNLEKLDLNSNAITSLSPRVFNNLTKLQNLDLSSNAVNALPEKVFASLRNLEKLDLNSNAVTSLSPRVFANLTKLQNLDLSSNAVNALPEKVFASLRNLEKLDLNSNAITSLSPRVFANLTKLQDLDLSSNALNALPEKVFASLRNLEKLFLSFNFITFLPERVFVDLSSLQYLHLQSNSIRSLPEAVFFNLRNLRLLHLSSNSITFLPEKVFANLTNLEYLYLSRNFISNLPEGVFATMEKVHTMDLSYNRITTLPERVFANLSTTLRYLDLNSNNITSLTENVFTNLTKLEYLLLNHNLLECIPHQAFFELEQLELLADKVCIALISTLWLKPPVKERGGFYSDTLGYVAEGCKKCPKGSYVAYDKRPGKSVSDCKTCPLGTESDFFAGYRACQCLKEHYRTHLFHGCYKCGQSGLICQDDYASLKRGHWWQWRNESYKYLYEDFIKNILASLPALDKFSVQYPYPIPTPYKCPVEESCKGGLNSECALGYEGPLCAVCSSGYYKQLKSCTKCPSKPWVVGQLSVIALIIISIIAFAVWKRRQKSGEKRGQYLIDTIFSKFKIVIGFYQVTYGLLEAFSYIKWPDSLQDVAKYSGILQMNFLQVSPIHCLSSGLSMDAFEDLSLTLSINATAIVLSFLVYILRKVYITRNRSLENEEKLNETSQTKELVCRNLFFFLYVTYLGTCTKTANVLPFACRKICRDENEDSCNEYLKSDYSVKCHGSMYNQLVIVGYISAAYTFALPTASFIALWRHRKVLLTSKAGEPSHDSKVVAGLRFLFENYKSRSWYWELIETSRKLILTSVLILVGQESRSYIGLAWVVAGMYGVLFSWIKPIQDSVENRLMTTSLAVTVVNLGVGAVSRIPAENVLKDFDINTDALAMKILILGTNTLVIGLLFEFFEAGRCRTLEFRPESAFDGKRLMNHVIRIVDVMVKDFCETMCYLEPDCISINLGKRADGHGVYKCELNNVTHEGHEDKLKDNESYSYSAAESACAKSPCKNNASCRSGYTDVGDHCLCPVGFSGRACEKVFERHIFNAVNTYLTENSLLYRFQSEFRKNHSTDTALLFLRDQVLLDLDKNNVSGLVFVDDSKAFDLINHHILLVKLRSIGFSDNVVKLLQSYLLNRKQCVTVNNSTSSQLTNGVPQGSILGPLLFLIFVNDLPEAVGSDSTIHAYADDTTFKASASIDNAPLELERRLQEYTDKLKGHRHDEHIEGPTTCKEAHEKNLIKESTLVTLLLDSKPVSLLCYMGDFGCGAGGWTPVMKIDGKKGTFHFNKPYWTDKNNYNPSGGETGFDDKETKLPSYWNTSFSKICLGMKIGNQTNFIVINKQADSLYSLIADGKYRETSLGRDKWKEILGANASLQTNCNKEGFNVVCEAKDSPKARIGIVSNQQNDCYTCNSRIGFGTGGPPDNSNTCGNEANSFSPDNGIKQIKAMGYILVQ</sequence>
<keyword evidence="8" id="KW-0121">Carboxypeptidase</keyword>
<dbReference type="Pfam" id="PF24633">
    <property type="entry name" value="DUF7630"/>
    <property type="match status" value="1"/>
</dbReference>
<feature type="disulfide bond" evidence="4">
    <location>
        <begin position="1043"/>
        <end position="1060"/>
    </location>
</feature>
<feature type="transmembrane region" description="Helical" evidence="5">
    <location>
        <begin position="773"/>
        <end position="796"/>
    </location>
</feature>
<keyword evidence="5" id="KW-0472">Membrane</keyword>
<feature type="transmembrane region" description="Helical" evidence="5">
    <location>
        <begin position="889"/>
        <end position="908"/>
    </location>
</feature>
<dbReference type="GO" id="GO:0004180">
    <property type="term" value="F:carboxypeptidase activity"/>
    <property type="evidence" value="ECO:0007669"/>
    <property type="project" value="UniProtKB-KW"/>
</dbReference>
<dbReference type="Gene3D" id="2.10.25.10">
    <property type="entry name" value="Laminin"/>
    <property type="match status" value="1"/>
</dbReference>
<organism evidence="8 9">
    <name type="scientific">Stylophora pistillata</name>
    <name type="common">Smooth cauliflower coral</name>
    <dbReference type="NCBI Taxonomy" id="50429"/>
    <lineage>
        <taxon>Eukaryota</taxon>
        <taxon>Metazoa</taxon>
        <taxon>Cnidaria</taxon>
        <taxon>Anthozoa</taxon>
        <taxon>Hexacorallia</taxon>
        <taxon>Scleractinia</taxon>
        <taxon>Astrocoeniina</taxon>
        <taxon>Pocilloporidae</taxon>
        <taxon>Stylophora</taxon>
    </lineage>
</organism>
<evidence type="ECO:0000256" key="3">
    <source>
        <dbReference type="ARBA" id="ARBA00022737"/>
    </source>
</evidence>
<comment type="caution">
    <text evidence="4">Lacks conserved residue(s) required for the propagation of feature annotation.</text>
</comment>
<evidence type="ECO:0000313" key="9">
    <source>
        <dbReference type="Proteomes" id="UP000225706"/>
    </source>
</evidence>
<evidence type="ECO:0000256" key="1">
    <source>
        <dbReference type="ARBA" id="ARBA00022614"/>
    </source>
</evidence>
<feature type="transmembrane region" description="Helical" evidence="5">
    <location>
        <begin position="563"/>
        <end position="584"/>
    </location>
</feature>
<dbReference type="PROSITE" id="PS00022">
    <property type="entry name" value="EGF_1"/>
    <property type="match status" value="1"/>
</dbReference>
<feature type="domain" description="Reverse transcriptase" evidence="7">
    <location>
        <begin position="1067"/>
        <end position="1279"/>
    </location>
</feature>
<dbReference type="InterPro" id="IPR000742">
    <property type="entry name" value="EGF"/>
</dbReference>
<comment type="caution">
    <text evidence="8">The sequence shown here is derived from an EMBL/GenBank/DDBJ whole genome shotgun (WGS) entry which is preliminary data.</text>
</comment>
<dbReference type="EMBL" id="LSMT01000558">
    <property type="protein sequence ID" value="PFX16290.1"/>
    <property type="molecule type" value="Genomic_DNA"/>
</dbReference>
<dbReference type="InterPro" id="IPR050328">
    <property type="entry name" value="Dev_Immune_Receptor"/>
</dbReference>
<dbReference type="Pfam" id="PF00008">
    <property type="entry name" value="EGF"/>
    <property type="match status" value="1"/>
</dbReference>
<gene>
    <name evidence="8" type="primary">Cpn2</name>
    <name evidence="8" type="ORF">AWC38_SpisGene19449</name>
</gene>
<dbReference type="InterPro" id="IPR003591">
    <property type="entry name" value="Leu-rich_rpt_typical-subtyp"/>
</dbReference>
<feature type="transmembrane region" description="Helical" evidence="5">
    <location>
        <begin position="928"/>
        <end position="945"/>
    </location>
</feature>
<keyword evidence="5" id="KW-0812">Transmembrane</keyword>
<dbReference type="FunFam" id="3.80.10.10:FF:001164">
    <property type="entry name" value="GH01279p"/>
    <property type="match status" value="2"/>
</dbReference>
<dbReference type="PROSITE" id="PS51450">
    <property type="entry name" value="LRR"/>
    <property type="match status" value="6"/>
</dbReference>
<dbReference type="STRING" id="50429.A0A2B4RII0"/>
<name>A0A2B4RII0_STYPI</name>
<keyword evidence="2" id="KW-0732">Signal</keyword>
<evidence type="ECO:0000259" key="6">
    <source>
        <dbReference type="PROSITE" id="PS50026"/>
    </source>
</evidence>
<feature type="transmembrane region" description="Helical" evidence="5">
    <location>
        <begin position="605"/>
        <end position="626"/>
    </location>
</feature>
<dbReference type="SMART" id="SM00365">
    <property type="entry name" value="LRR_SD22"/>
    <property type="match status" value="8"/>
</dbReference>
<dbReference type="Proteomes" id="UP000225706">
    <property type="component" value="Unassembled WGS sequence"/>
</dbReference>
<dbReference type="PROSITE" id="PS50878">
    <property type="entry name" value="RT_POL"/>
    <property type="match status" value="1"/>
</dbReference>
<feature type="disulfide bond" evidence="4">
    <location>
        <begin position="1062"/>
        <end position="1071"/>
    </location>
</feature>
<dbReference type="InterPro" id="IPR056047">
    <property type="entry name" value="CRMPA-like_DUF7630"/>
</dbReference>
<dbReference type="InterPro" id="IPR000477">
    <property type="entry name" value="RT_dom"/>
</dbReference>
<accession>A0A2B4RII0</accession>
<evidence type="ECO:0000256" key="2">
    <source>
        <dbReference type="ARBA" id="ARBA00022729"/>
    </source>
</evidence>
<dbReference type="PANTHER" id="PTHR24373">
    <property type="entry name" value="SLIT RELATED LEUCINE-RICH REPEAT NEURONAL PROTEIN"/>
    <property type="match status" value="1"/>
</dbReference>
<keyword evidence="4" id="KW-1015">Disulfide bond</keyword>
<evidence type="ECO:0000313" key="8">
    <source>
        <dbReference type="EMBL" id="PFX16290.1"/>
    </source>
</evidence>
<keyword evidence="8" id="KW-0645">Protease</keyword>
<keyword evidence="5" id="KW-1133">Transmembrane helix</keyword>
<dbReference type="SUPFAM" id="SSF57196">
    <property type="entry name" value="EGF/Laminin"/>
    <property type="match status" value="1"/>
</dbReference>
<dbReference type="SUPFAM" id="SSF52058">
    <property type="entry name" value="L domain-like"/>
    <property type="match status" value="1"/>
</dbReference>
<feature type="domain" description="EGF-like" evidence="6">
    <location>
        <begin position="1034"/>
        <end position="1072"/>
    </location>
</feature>
<dbReference type="SMART" id="SM00369">
    <property type="entry name" value="LRR_TYP"/>
    <property type="match status" value="14"/>
</dbReference>
<dbReference type="OrthoDB" id="10359137at2759"/>
<keyword evidence="1" id="KW-0433">Leucine-rich repeat</keyword>
<dbReference type="PROSITE" id="PS50026">
    <property type="entry name" value="EGF_3"/>
    <property type="match status" value="1"/>
</dbReference>
<dbReference type="SMART" id="SM00364">
    <property type="entry name" value="LRR_BAC"/>
    <property type="match status" value="7"/>
</dbReference>
<feature type="transmembrane region" description="Helical" evidence="5">
    <location>
        <begin position="859"/>
        <end position="877"/>
    </location>
</feature>
<protein>
    <submittedName>
        <fullName evidence="8">Carboxypeptidase N subunit 2</fullName>
    </submittedName>
</protein>
<dbReference type="Gene3D" id="3.80.10.10">
    <property type="entry name" value="Ribonuclease Inhibitor"/>
    <property type="match status" value="3"/>
</dbReference>
<dbReference type="InterPro" id="IPR001611">
    <property type="entry name" value="Leu-rich_rpt"/>
</dbReference>
<dbReference type="Pfam" id="PF00078">
    <property type="entry name" value="RVT_1"/>
    <property type="match status" value="1"/>
</dbReference>
<keyword evidence="8" id="KW-0378">Hydrolase</keyword>